<evidence type="ECO:0000313" key="11">
    <source>
        <dbReference type="EMBL" id="KAK4268803.1"/>
    </source>
</evidence>
<organism evidence="11 12">
    <name type="scientific">Acacia crassicarpa</name>
    <name type="common">northern wattle</name>
    <dbReference type="NCBI Taxonomy" id="499986"/>
    <lineage>
        <taxon>Eukaryota</taxon>
        <taxon>Viridiplantae</taxon>
        <taxon>Streptophyta</taxon>
        <taxon>Embryophyta</taxon>
        <taxon>Tracheophyta</taxon>
        <taxon>Spermatophyta</taxon>
        <taxon>Magnoliopsida</taxon>
        <taxon>eudicotyledons</taxon>
        <taxon>Gunneridae</taxon>
        <taxon>Pentapetalae</taxon>
        <taxon>rosids</taxon>
        <taxon>fabids</taxon>
        <taxon>Fabales</taxon>
        <taxon>Fabaceae</taxon>
        <taxon>Caesalpinioideae</taxon>
        <taxon>mimosoid clade</taxon>
        <taxon>Acacieae</taxon>
        <taxon>Acacia</taxon>
    </lineage>
</organism>
<keyword evidence="4" id="KW-0677">Repeat</keyword>
<dbReference type="PROSITE" id="PS50088">
    <property type="entry name" value="ANK_REPEAT"/>
    <property type="match status" value="1"/>
</dbReference>
<name>A0AAE1JFX8_9FABA</name>
<dbReference type="GO" id="GO:0005886">
    <property type="term" value="C:plasma membrane"/>
    <property type="evidence" value="ECO:0007669"/>
    <property type="project" value="UniProtKB-SubCell"/>
</dbReference>
<reference evidence="11" key="1">
    <citation type="submission" date="2023-10" db="EMBL/GenBank/DDBJ databases">
        <title>Chromosome-level genome of the transformable northern wattle, Acacia crassicarpa.</title>
        <authorList>
            <person name="Massaro I."/>
            <person name="Sinha N.R."/>
            <person name="Poethig S."/>
            <person name="Leichty A.R."/>
        </authorList>
    </citation>
    <scope>NUCLEOTIDE SEQUENCE</scope>
    <source>
        <strain evidence="11">Acra3RX</strain>
        <tissue evidence="11">Leaf</tissue>
    </source>
</reference>
<dbReference type="PANTHER" id="PTHR24186">
    <property type="entry name" value="PROTEIN PHOSPHATASE 1 REGULATORY SUBUNIT"/>
    <property type="match status" value="1"/>
</dbReference>
<feature type="domain" description="PGG" evidence="10">
    <location>
        <begin position="301"/>
        <end position="432"/>
    </location>
</feature>
<feature type="repeat" description="ANK" evidence="8">
    <location>
        <begin position="191"/>
        <end position="213"/>
    </location>
</feature>
<dbReference type="InterPro" id="IPR026961">
    <property type="entry name" value="PGG_dom"/>
</dbReference>
<evidence type="ECO:0000256" key="3">
    <source>
        <dbReference type="ARBA" id="ARBA00022692"/>
    </source>
</evidence>
<dbReference type="InterPro" id="IPR002110">
    <property type="entry name" value="Ankyrin_rpt"/>
</dbReference>
<keyword evidence="5 9" id="KW-1133">Transmembrane helix</keyword>
<dbReference type="PROSITE" id="PS50297">
    <property type="entry name" value="ANK_REP_REGION"/>
    <property type="match status" value="1"/>
</dbReference>
<evidence type="ECO:0000256" key="1">
    <source>
        <dbReference type="ARBA" id="ARBA00004141"/>
    </source>
</evidence>
<gene>
    <name evidence="11" type="ORF">QN277_022041</name>
</gene>
<comment type="subcellular location">
    <subcellularLocation>
        <location evidence="2">Cell membrane</location>
        <topology evidence="2">Peripheral membrane protein</topology>
        <orientation evidence="2">Cytoplasmic side</orientation>
    </subcellularLocation>
    <subcellularLocation>
        <location evidence="1">Membrane</location>
        <topology evidence="1">Multi-pass membrane protein</topology>
    </subcellularLocation>
</comment>
<evidence type="ECO:0000256" key="9">
    <source>
        <dbReference type="SAM" id="Phobius"/>
    </source>
</evidence>
<evidence type="ECO:0000256" key="5">
    <source>
        <dbReference type="ARBA" id="ARBA00022989"/>
    </source>
</evidence>
<evidence type="ECO:0000256" key="8">
    <source>
        <dbReference type="PROSITE-ProRule" id="PRU00023"/>
    </source>
</evidence>
<keyword evidence="6 8" id="KW-0040">ANK repeat</keyword>
<proteinExistence type="predicted"/>
<sequence length="493" mass="55386">MEIENSHNHHHEEEKMITVLYEASHHGCDSTLRALIQRHPLLLHRINSRTTFIDTPLHISASLGHLEFTKALLARKPNLATELDSFRSTALHIASAEGHVHIVKELLAAYEQACLVFDKEGRIPLHVAVIRRRLEVVTELVSAKPESLKILHKGTTVLHLCVTYNHLDILKALVDSSLQICDELLNWRDLDGNTVLHLAIMFKHAETVRYLVSIPKIQEASVLKNKMGFTASDMVDGIPKDLNSLEIQIMLMSNGLKNDKKETDMNPQAAAISDAVEDAGKKKCWRKMVKHMGKWFKHNGKWLEEMRGNLSTVATVISTMTFQSVLNPPGGLIQPGIHDSNNTSSSSSSPFDCLEVKGDQACPGKAIFAFEDRGNFRYFIINNTIAFIASLGVTLLLISGLPLKNKVVMWMLSMGMFLTLSALGRAYFTAYFLITPDKLYESTNKILSIMNYTWLALFALAAGYVLLAFLVWIVKHCIKFIKHMGKAIRTHRR</sequence>
<evidence type="ECO:0000313" key="12">
    <source>
        <dbReference type="Proteomes" id="UP001293593"/>
    </source>
</evidence>
<keyword evidence="7 9" id="KW-0472">Membrane</keyword>
<dbReference type="Gene3D" id="1.25.40.20">
    <property type="entry name" value="Ankyrin repeat-containing domain"/>
    <property type="match status" value="2"/>
</dbReference>
<dbReference type="Proteomes" id="UP001293593">
    <property type="component" value="Unassembled WGS sequence"/>
</dbReference>
<dbReference type="SUPFAM" id="SSF48403">
    <property type="entry name" value="Ankyrin repeat"/>
    <property type="match status" value="1"/>
</dbReference>
<dbReference type="PANTHER" id="PTHR24186:SF37">
    <property type="entry name" value="PGG DOMAIN-CONTAINING PROTEIN"/>
    <property type="match status" value="1"/>
</dbReference>
<dbReference type="SMART" id="SM00248">
    <property type="entry name" value="ANK"/>
    <property type="match status" value="6"/>
</dbReference>
<feature type="transmembrane region" description="Helical" evidence="9">
    <location>
        <begin position="378"/>
        <end position="398"/>
    </location>
</feature>
<evidence type="ECO:0000256" key="4">
    <source>
        <dbReference type="ARBA" id="ARBA00022737"/>
    </source>
</evidence>
<comment type="caution">
    <text evidence="11">The sequence shown here is derived from an EMBL/GenBank/DDBJ whole genome shotgun (WGS) entry which is preliminary data.</text>
</comment>
<dbReference type="Pfam" id="PF13962">
    <property type="entry name" value="PGG"/>
    <property type="match status" value="1"/>
</dbReference>
<keyword evidence="12" id="KW-1185">Reference proteome</keyword>
<dbReference type="AlphaFoldDB" id="A0AAE1JFX8"/>
<feature type="transmembrane region" description="Helical" evidence="9">
    <location>
        <begin position="410"/>
        <end position="434"/>
    </location>
</feature>
<evidence type="ECO:0000259" key="10">
    <source>
        <dbReference type="Pfam" id="PF13962"/>
    </source>
</evidence>
<protein>
    <recommendedName>
        <fullName evidence="10">PGG domain-containing protein</fullName>
    </recommendedName>
</protein>
<dbReference type="EMBL" id="JAWXYG010000006">
    <property type="protein sequence ID" value="KAK4268803.1"/>
    <property type="molecule type" value="Genomic_DNA"/>
</dbReference>
<evidence type="ECO:0000256" key="6">
    <source>
        <dbReference type="ARBA" id="ARBA00023043"/>
    </source>
</evidence>
<feature type="transmembrane region" description="Helical" evidence="9">
    <location>
        <begin position="454"/>
        <end position="474"/>
    </location>
</feature>
<accession>A0AAE1JFX8</accession>
<dbReference type="InterPro" id="IPR036770">
    <property type="entry name" value="Ankyrin_rpt-contain_sf"/>
</dbReference>
<keyword evidence="3 9" id="KW-0812">Transmembrane</keyword>
<evidence type="ECO:0000256" key="7">
    <source>
        <dbReference type="ARBA" id="ARBA00023136"/>
    </source>
</evidence>
<dbReference type="Pfam" id="PF12796">
    <property type="entry name" value="Ank_2"/>
    <property type="match status" value="2"/>
</dbReference>
<evidence type="ECO:0000256" key="2">
    <source>
        <dbReference type="ARBA" id="ARBA00004413"/>
    </source>
</evidence>